<dbReference type="Gene3D" id="1.10.287.1480">
    <property type="match status" value="1"/>
</dbReference>
<dbReference type="InterPro" id="IPR018271">
    <property type="entry name" value="Ribosomal_uS14_CS"/>
</dbReference>
<protein>
    <recommendedName>
        <fullName evidence="6">Glucocorticoid receptor-like (DNA-binding domain)</fullName>
    </recommendedName>
</protein>
<evidence type="ECO:0000313" key="5">
    <source>
        <dbReference type="Proteomes" id="UP000242381"/>
    </source>
</evidence>
<reference evidence="4 5" key="1">
    <citation type="journal article" date="2016" name="Proc. Natl. Acad. Sci. U.S.A.">
        <title>Lipid metabolic changes in an early divergent fungus govern the establishment of a mutualistic symbiosis with endobacteria.</title>
        <authorList>
            <person name="Lastovetsky O.A."/>
            <person name="Gaspar M.L."/>
            <person name="Mondo S.J."/>
            <person name="LaButti K.M."/>
            <person name="Sandor L."/>
            <person name="Grigoriev I.V."/>
            <person name="Henry S.A."/>
            <person name="Pawlowska T.E."/>
        </authorList>
    </citation>
    <scope>NUCLEOTIDE SEQUENCE [LARGE SCALE GENOMIC DNA]</scope>
    <source>
        <strain evidence="4 5">ATCC 11559</strain>
    </source>
</reference>
<dbReference type="GO" id="GO:0006412">
    <property type="term" value="P:translation"/>
    <property type="evidence" value="ECO:0007669"/>
    <property type="project" value="InterPro"/>
</dbReference>
<dbReference type="PROSITE" id="PS00527">
    <property type="entry name" value="RIBOSOMAL_S14"/>
    <property type="match status" value="1"/>
</dbReference>
<dbReference type="FunFam" id="1.10.287.1480:FF:000001">
    <property type="entry name" value="30S ribosomal protein S14"/>
    <property type="match status" value="1"/>
</dbReference>
<dbReference type="EMBL" id="KV921450">
    <property type="protein sequence ID" value="ORE14860.1"/>
    <property type="molecule type" value="Genomic_DNA"/>
</dbReference>
<dbReference type="PANTHER" id="PTHR19836">
    <property type="entry name" value="30S RIBOSOMAL PROTEIN S14"/>
    <property type="match status" value="1"/>
</dbReference>
<dbReference type="AlphaFoldDB" id="A0A0A1N600"/>
<comment type="similarity">
    <text evidence="1">Belongs to the universal ribosomal protein uS14 family.</text>
</comment>
<dbReference type="SUPFAM" id="SSF57716">
    <property type="entry name" value="Glucocorticoid receptor-like (DNA-binding domain)"/>
    <property type="match status" value="1"/>
</dbReference>
<evidence type="ECO:0008006" key="6">
    <source>
        <dbReference type="Google" id="ProtNLM"/>
    </source>
</evidence>
<evidence type="ECO:0000256" key="1">
    <source>
        <dbReference type="ARBA" id="ARBA00009083"/>
    </source>
</evidence>
<dbReference type="OMA" id="FGLCRNQ"/>
<keyword evidence="3" id="KW-0687">Ribonucleoprotein</keyword>
<dbReference type="Pfam" id="PF00253">
    <property type="entry name" value="Ribosomal_S14"/>
    <property type="match status" value="1"/>
</dbReference>
<gene>
    <name evidence="4" type="ORF">BCV71DRAFT_43149</name>
</gene>
<keyword evidence="2" id="KW-0689">Ribosomal protein</keyword>
<organism evidence="4 5">
    <name type="scientific">Rhizopus microsporus</name>
    <dbReference type="NCBI Taxonomy" id="58291"/>
    <lineage>
        <taxon>Eukaryota</taxon>
        <taxon>Fungi</taxon>
        <taxon>Fungi incertae sedis</taxon>
        <taxon>Mucoromycota</taxon>
        <taxon>Mucoromycotina</taxon>
        <taxon>Mucoromycetes</taxon>
        <taxon>Mucorales</taxon>
        <taxon>Mucorineae</taxon>
        <taxon>Rhizopodaceae</taxon>
        <taxon>Rhizopus</taxon>
    </lineage>
</organism>
<dbReference type="Proteomes" id="UP000242381">
    <property type="component" value="Unassembled WGS sequence"/>
</dbReference>
<evidence type="ECO:0000313" key="4">
    <source>
        <dbReference type="EMBL" id="ORE14860.1"/>
    </source>
</evidence>
<accession>A0A0A1N600</accession>
<dbReference type="GO" id="GO:0003735">
    <property type="term" value="F:structural constituent of ribosome"/>
    <property type="evidence" value="ECO:0007669"/>
    <property type="project" value="InterPro"/>
</dbReference>
<dbReference type="NCBIfam" id="NF006477">
    <property type="entry name" value="PRK08881.1"/>
    <property type="match status" value="1"/>
</dbReference>
<dbReference type="VEuPathDB" id="FungiDB:BCV72DRAFT_10047"/>
<sequence length="99" mass="11358">MRSRVLRDIKARQAVADNEVVRQAFKFITRNETLPARIRHQAQLQLNAMPKNTSPAYIHNRCVATGHGSGILREFKLCRYQFRLKALNGELPGVKKASW</sequence>
<proteinExistence type="inferred from homology"/>
<dbReference type="GO" id="GO:0005763">
    <property type="term" value="C:mitochondrial small ribosomal subunit"/>
    <property type="evidence" value="ECO:0007669"/>
    <property type="project" value="TreeGrafter"/>
</dbReference>
<dbReference type="PANTHER" id="PTHR19836:SF19">
    <property type="entry name" value="SMALL RIBOSOMAL SUBUNIT PROTEIN US14M"/>
    <property type="match status" value="1"/>
</dbReference>
<evidence type="ECO:0000256" key="2">
    <source>
        <dbReference type="ARBA" id="ARBA00022980"/>
    </source>
</evidence>
<dbReference type="InterPro" id="IPR001209">
    <property type="entry name" value="Ribosomal_uS14"/>
</dbReference>
<name>A0A0A1N600_RHIZD</name>
<evidence type="ECO:0000256" key="3">
    <source>
        <dbReference type="ARBA" id="ARBA00023274"/>
    </source>
</evidence>